<keyword evidence="4" id="KW-1185">Reference proteome</keyword>
<dbReference type="AlphaFoldDB" id="A0A1I1K9J5"/>
<dbReference type="Pfam" id="PF14028">
    <property type="entry name" value="Lant_dehydr_C"/>
    <property type="match status" value="1"/>
</dbReference>
<accession>A0A1I1K9J5</accession>
<evidence type="ECO:0000313" key="3">
    <source>
        <dbReference type="EMBL" id="SFC57191.1"/>
    </source>
</evidence>
<dbReference type="STRING" id="910347.SAMN05421773_104132"/>
<feature type="domain" description="Lantibiotic dehydratase N-terminal" evidence="1">
    <location>
        <begin position="49"/>
        <end position="695"/>
    </location>
</feature>
<dbReference type="Pfam" id="PF04738">
    <property type="entry name" value="Lant_dehydr_N"/>
    <property type="match status" value="1"/>
</dbReference>
<reference evidence="3 4" key="1">
    <citation type="submission" date="2016-10" db="EMBL/GenBank/DDBJ databases">
        <authorList>
            <person name="de Groot N.N."/>
        </authorList>
    </citation>
    <scope>NUCLEOTIDE SEQUENCE [LARGE SCALE GENOMIC DNA]</scope>
    <source>
        <strain evidence="3 4">CGMCC 4.5739</strain>
    </source>
</reference>
<evidence type="ECO:0000259" key="2">
    <source>
        <dbReference type="Pfam" id="PF14028"/>
    </source>
</evidence>
<feature type="domain" description="Thiopeptide-type bacteriocin biosynthesis" evidence="2">
    <location>
        <begin position="763"/>
        <end position="1018"/>
    </location>
</feature>
<dbReference type="InterPro" id="IPR006827">
    <property type="entry name" value="Lant_deHydtase_N"/>
</dbReference>
<evidence type="ECO:0000313" key="4">
    <source>
        <dbReference type="Proteomes" id="UP000199207"/>
    </source>
</evidence>
<protein>
    <submittedName>
        <fullName evidence="3">Thiopeptide-type bacteriocin biosynthesis domain-containing protein</fullName>
    </submittedName>
</protein>
<sequence>MYRTIDAALIRATAHPQKFTDPPWPDLTGDDAADQEQRRNWLRHVWALPGVAEAIEVASPLLARRVSDVCAGKIDKPRQVRRAVVSVMRYLLRMRHRATPFGLFAGVAPARLGNTLRLHWGEEHSPVAGADALWLAEVITGLETCPELLRRLPVVTDSTCYVRGDRLVVPCQRSPRPATGSPTASEMSLRNTRAVQTVLAAAVAPITVAELAARLATAYPQSPAEVIDRLLTELVTRHVLISSLHPPMTVTDPLGHLIDELEKAEAGTIPAVASTLRALGEIHRSLSRHSHGSDSLRRTLRSPTADRMKALTDVAEQPLTVNLRLDCRLELPHTVAREAEKAVAALAALSPFPSGAPAWQDYHVRFLEHYGPGALVPVRDLVDPDVGLGLPAGYRSSLIRPTAPRLTDRDTRLLALAQQAALDGAEEITLDDQSLARLSHKDDLQLPAHLELCFRLHAPNQDAVERGGFELVVAGLATGVGTITGRFLHLLEDEDRTRFHAAYAQSPTLAAGALPAQVSAPPLRTRTENVARAPQLLPTAISLAEHADSSPGLALDDLLVSADPHRMFLVSRTTGGAVEPAVLNAVEPTTYTHPLARFLCELPRATAAVLAPFSWGAARQLPFQPRIRYGRTVLSPARWRLDASDFPGARATWPGWTERLSELRQRLRLPNAVFLGSDDRRIFLDLDEPSHLHLLRSHLETTGQATLQEAPALTAYGWLDGRAHELVLPMTTTTPADAATAPRRATPVALRRDHGHLPGHSTWLYAKIYGHPERHPEFLTRHLPGFLAAWDSPPEWWFVPYRDPDPHLRLRLRLPHPDDWGAAVQRLGTWVAYLRRQGLARDLDLSTYRPETGRYGTGPAMDAAERVFITDSAAVIAQLTQTHATGTDAFHRQALTAASLVDLTTAFTGSTPAAARWLTENVSRSAAPTLARHIRQQAILLTDPRTKNDTLHFLPCGDQIRHHWEQRRTALTAYRARLTEAGDTAPETVLASLLHMHHIRMAGIDEECERTCHRLARAAALAWTVQQEGAQP</sequence>
<organism evidence="3 4">
    <name type="scientific">Streptomyces aidingensis</name>
    <dbReference type="NCBI Taxonomy" id="910347"/>
    <lineage>
        <taxon>Bacteria</taxon>
        <taxon>Bacillati</taxon>
        <taxon>Actinomycetota</taxon>
        <taxon>Actinomycetes</taxon>
        <taxon>Kitasatosporales</taxon>
        <taxon>Streptomycetaceae</taxon>
        <taxon>Streptomyces</taxon>
    </lineage>
</organism>
<dbReference type="NCBIfam" id="TIGR03891">
    <property type="entry name" value="thiopep_ocin"/>
    <property type="match status" value="1"/>
</dbReference>
<dbReference type="InterPro" id="IPR023809">
    <property type="entry name" value="Thiopep_bacteriocin_synth_dom"/>
</dbReference>
<dbReference type="EMBL" id="FOLM01000004">
    <property type="protein sequence ID" value="SFC57191.1"/>
    <property type="molecule type" value="Genomic_DNA"/>
</dbReference>
<gene>
    <name evidence="3" type="ORF">SAMN05421773_104132</name>
</gene>
<dbReference type="RefSeq" id="WP_175541343.1">
    <property type="nucleotide sequence ID" value="NZ_FOLM01000004.1"/>
</dbReference>
<proteinExistence type="predicted"/>
<name>A0A1I1K9J5_9ACTN</name>
<evidence type="ECO:0000259" key="1">
    <source>
        <dbReference type="Pfam" id="PF04738"/>
    </source>
</evidence>
<dbReference type="Proteomes" id="UP000199207">
    <property type="component" value="Unassembled WGS sequence"/>
</dbReference>